<dbReference type="InterPro" id="IPR018988">
    <property type="entry name" value="DUF2000"/>
</dbReference>
<evidence type="ECO:0008006" key="3">
    <source>
        <dbReference type="Google" id="ProtNLM"/>
    </source>
</evidence>
<keyword evidence="2" id="KW-1185">Reference proteome</keyword>
<evidence type="ECO:0000313" key="1">
    <source>
        <dbReference type="EMBL" id="KOY80316.1"/>
    </source>
</evidence>
<reference evidence="1 2" key="1">
    <citation type="submission" date="2015-07" db="EMBL/GenBank/DDBJ databases">
        <title>Genome sequencing project for genomic taxonomy and phylogenomics of Bacillus-like bacteria.</title>
        <authorList>
            <person name="Liu B."/>
            <person name="Wang J."/>
            <person name="Zhu Y."/>
            <person name="Liu G."/>
            <person name="Chen Q."/>
            <person name="Chen Z."/>
            <person name="Che J."/>
            <person name="Ge C."/>
            <person name="Shi H."/>
            <person name="Pan Z."/>
            <person name="Liu X."/>
        </authorList>
    </citation>
    <scope>NUCLEOTIDE SEQUENCE [LARGE SCALE GENOMIC DNA]</scope>
    <source>
        <strain evidence="1 2">DSM 54</strain>
    </source>
</reference>
<dbReference type="AlphaFoldDB" id="A0A0M9DH57"/>
<dbReference type="EMBL" id="LGCI01000011">
    <property type="protein sequence ID" value="KOY80316.1"/>
    <property type="molecule type" value="Genomic_DNA"/>
</dbReference>
<organism evidence="1 2">
    <name type="scientific">Lysinibacillus macroides</name>
    <dbReference type="NCBI Taxonomy" id="33935"/>
    <lineage>
        <taxon>Bacteria</taxon>
        <taxon>Bacillati</taxon>
        <taxon>Bacillota</taxon>
        <taxon>Bacilli</taxon>
        <taxon>Bacillales</taxon>
        <taxon>Bacillaceae</taxon>
        <taxon>Lysinibacillus</taxon>
    </lineage>
</organism>
<dbReference type="InterPro" id="IPR023476">
    <property type="entry name" value="Pep_tRNA_hydro_II_dom_sf"/>
</dbReference>
<gene>
    <name evidence="1" type="ORF">ADM90_20950</name>
</gene>
<dbReference type="PATRIC" id="fig|33935.3.peg.4431"/>
<dbReference type="RefSeq" id="WP_053996817.1">
    <property type="nucleotide sequence ID" value="NZ_CP065643.1"/>
</dbReference>
<dbReference type="Proteomes" id="UP000037977">
    <property type="component" value="Unassembled WGS sequence"/>
</dbReference>
<dbReference type="Pfam" id="PF09391">
    <property type="entry name" value="DUF2000"/>
    <property type="match status" value="1"/>
</dbReference>
<name>A0A0M9DH57_9BACI</name>
<accession>A0A0M9DH57</accession>
<dbReference type="OrthoDB" id="2334855at2"/>
<dbReference type="Gene3D" id="3.40.1490.10">
    <property type="entry name" value="Bit1"/>
    <property type="match status" value="1"/>
</dbReference>
<protein>
    <recommendedName>
        <fullName evidence="3">DUF2000 domain-containing protein</fullName>
    </recommendedName>
</protein>
<comment type="caution">
    <text evidence="1">The sequence shown here is derived from an EMBL/GenBank/DDBJ whole genome shotgun (WGS) entry which is preliminary data.</text>
</comment>
<dbReference type="SUPFAM" id="SSF102462">
    <property type="entry name" value="Peptidyl-tRNA hydrolase II"/>
    <property type="match status" value="1"/>
</dbReference>
<proteinExistence type="predicted"/>
<evidence type="ECO:0000313" key="2">
    <source>
        <dbReference type="Proteomes" id="UP000037977"/>
    </source>
</evidence>
<sequence>MKRVAIIVDKNLEIGAAANVTALLMGQLVINNPSLYSDQPVVDTDNVQHAGIKYSTLILKGGKNQIINFSKSLLSDKSSVECVVFSKTGQTLNNEFEVYKEKISNSSIEETEPVGVIVAGEDEEIRRLTKKFSLLK</sequence>